<comment type="caution">
    <text evidence="1">The sequence shown here is derived from an EMBL/GenBank/DDBJ whole genome shotgun (WGS) entry which is preliminary data.</text>
</comment>
<reference evidence="1 2" key="1">
    <citation type="journal article" date="2019" name="G3 (Bethesda)">
        <title>Sequencing of a Wild Apple (Malus baccata) Genome Unravels the Differences Between Cultivated and Wild Apple Species Regarding Disease Resistance and Cold Tolerance.</title>
        <authorList>
            <person name="Chen X."/>
        </authorList>
    </citation>
    <scope>NUCLEOTIDE SEQUENCE [LARGE SCALE GENOMIC DNA]</scope>
    <source>
        <strain evidence="2">cv. Shandingzi</strain>
        <tissue evidence="1">Leaves</tissue>
    </source>
</reference>
<dbReference type="EMBL" id="VIEB01000151">
    <property type="protein sequence ID" value="TQE03673.1"/>
    <property type="molecule type" value="Genomic_DNA"/>
</dbReference>
<accession>A0A540MZJ4</accession>
<evidence type="ECO:0000313" key="2">
    <source>
        <dbReference type="Proteomes" id="UP000315295"/>
    </source>
</evidence>
<proteinExistence type="predicted"/>
<dbReference type="Proteomes" id="UP000315295">
    <property type="component" value="Unassembled WGS sequence"/>
</dbReference>
<name>A0A540MZJ4_MALBA</name>
<protein>
    <submittedName>
        <fullName evidence="1">Uncharacterized protein</fullName>
    </submittedName>
</protein>
<gene>
    <name evidence="1" type="ORF">C1H46_010647</name>
</gene>
<sequence length="86" mass="9487">MNIRLIAIVCCSLPVVGTLVRLFFSSLQDTLSTSADNGKYETKDQNIVVASDPSNVTEDQSVFLASDRSNATAQMHFRQLQHIRTA</sequence>
<evidence type="ECO:0000313" key="1">
    <source>
        <dbReference type="EMBL" id="TQE03673.1"/>
    </source>
</evidence>
<keyword evidence="2" id="KW-1185">Reference proteome</keyword>
<organism evidence="1 2">
    <name type="scientific">Malus baccata</name>
    <name type="common">Siberian crab apple</name>
    <name type="synonym">Pyrus baccata</name>
    <dbReference type="NCBI Taxonomy" id="106549"/>
    <lineage>
        <taxon>Eukaryota</taxon>
        <taxon>Viridiplantae</taxon>
        <taxon>Streptophyta</taxon>
        <taxon>Embryophyta</taxon>
        <taxon>Tracheophyta</taxon>
        <taxon>Spermatophyta</taxon>
        <taxon>Magnoliopsida</taxon>
        <taxon>eudicotyledons</taxon>
        <taxon>Gunneridae</taxon>
        <taxon>Pentapetalae</taxon>
        <taxon>rosids</taxon>
        <taxon>fabids</taxon>
        <taxon>Rosales</taxon>
        <taxon>Rosaceae</taxon>
        <taxon>Amygdaloideae</taxon>
        <taxon>Maleae</taxon>
        <taxon>Malus</taxon>
    </lineage>
</organism>
<dbReference type="AlphaFoldDB" id="A0A540MZJ4"/>